<evidence type="ECO:0000259" key="2">
    <source>
        <dbReference type="Pfam" id="PF06722"/>
    </source>
</evidence>
<dbReference type="EMBL" id="JBHUFZ010000011">
    <property type="protein sequence ID" value="MFD1889654.1"/>
    <property type="molecule type" value="Genomic_DNA"/>
</dbReference>
<name>A0ABW4RVD9_9ACTN</name>
<feature type="domain" description="Glycosyltransferase family 28 N-terminal" evidence="1">
    <location>
        <begin position="5"/>
        <end position="141"/>
    </location>
</feature>
<protein>
    <submittedName>
        <fullName evidence="3">Glycosyltransferase</fullName>
    </submittedName>
</protein>
<accession>A0ABW4RVD9</accession>
<comment type="caution">
    <text evidence="3">The sequence shown here is derived from an EMBL/GenBank/DDBJ whole genome shotgun (WGS) entry which is preliminary data.</text>
</comment>
<reference evidence="4" key="1">
    <citation type="journal article" date="2019" name="Int. J. Syst. Evol. Microbiol.">
        <title>The Global Catalogue of Microorganisms (GCM) 10K type strain sequencing project: providing services to taxonomists for standard genome sequencing and annotation.</title>
        <authorList>
            <consortium name="The Broad Institute Genomics Platform"/>
            <consortium name="The Broad Institute Genome Sequencing Center for Infectious Disease"/>
            <person name="Wu L."/>
            <person name="Ma J."/>
        </authorList>
    </citation>
    <scope>NUCLEOTIDE SEQUENCE [LARGE SCALE GENOMIC DNA]</scope>
    <source>
        <strain evidence="4">CAIM 431</strain>
    </source>
</reference>
<dbReference type="Proteomes" id="UP001597326">
    <property type="component" value="Unassembled WGS sequence"/>
</dbReference>
<keyword evidence="4" id="KW-1185">Reference proteome</keyword>
<dbReference type="CDD" id="cd03784">
    <property type="entry name" value="GT1_Gtf-like"/>
    <property type="match status" value="1"/>
</dbReference>
<dbReference type="RefSeq" id="WP_343872722.1">
    <property type="nucleotide sequence ID" value="NZ_BAAAIX010000009.1"/>
</dbReference>
<dbReference type="SUPFAM" id="SSF53756">
    <property type="entry name" value="UDP-Glycosyltransferase/glycogen phosphorylase"/>
    <property type="match status" value="1"/>
</dbReference>
<feature type="domain" description="Erythromycin biosynthesis protein CIII-like C-terminal" evidence="2">
    <location>
        <begin position="266"/>
        <end position="387"/>
    </location>
</feature>
<dbReference type="Gene3D" id="3.40.50.2000">
    <property type="entry name" value="Glycogen Phosphorylase B"/>
    <property type="match status" value="2"/>
</dbReference>
<gene>
    <name evidence="3" type="ORF">ACFSCS_05540</name>
</gene>
<evidence type="ECO:0000313" key="4">
    <source>
        <dbReference type="Proteomes" id="UP001597326"/>
    </source>
</evidence>
<evidence type="ECO:0000259" key="1">
    <source>
        <dbReference type="Pfam" id="PF03033"/>
    </source>
</evidence>
<dbReference type="PANTHER" id="PTHR48050">
    <property type="entry name" value="STEROL 3-BETA-GLUCOSYLTRANSFERASE"/>
    <property type="match status" value="1"/>
</dbReference>
<dbReference type="InterPro" id="IPR050426">
    <property type="entry name" value="Glycosyltransferase_28"/>
</dbReference>
<dbReference type="InterPro" id="IPR002213">
    <property type="entry name" value="UDP_glucos_trans"/>
</dbReference>
<sequence>MRIAAISYGTEGDVRPMLALGRELAARGHSMVLAGDAAGAPLAAQVGVDYVPLGGDLRQRIAGPGEMGDVVRRGALALSGIRPVRRLLDEHLHRWTLDLVEAASDADVVLSSGLSLPAGFTAAEALGLPVVATFFQPFAASRRAKSAMLPPAVPAPVQGPLFRLGNRVAWNAMRDTVNCSRSRLGLPSRRTVWRDYRQLGAWSPTLAPQPGEEVCVTGQWRLETGQDWQPDEALAAFLADGAAPVHIGFGSMAVPQRVLTEVVAGLDGHRAILAPGWSTTLPTDLPRSVHVVGPVPHDWLFPRVRAVVHHCGAGTSHTVVRAGVPSIPLPITADQPYWGDRLHRLGLGTRPVPAHRVTAAQVRSALGQVDDLAPAARQAAQQMAVEDGCGAAVAELERIVGQTPRS</sequence>
<proteinExistence type="predicted"/>
<dbReference type="InterPro" id="IPR010610">
    <property type="entry name" value="EryCIII-like_C"/>
</dbReference>
<organism evidence="3 4">
    <name type="scientific">Luteococcus peritonei</name>
    <dbReference type="NCBI Taxonomy" id="88874"/>
    <lineage>
        <taxon>Bacteria</taxon>
        <taxon>Bacillati</taxon>
        <taxon>Actinomycetota</taxon>
        <taxon>Actinomycetes</taxon>
        <taxon>Propionibacteriales</taxon>
        <taxon>Propionibacteriaceae</taxon>
        <taxon>Luteococcus</taxon>
    </lineage>
</organism>
<dbReference type="Pfam" id="PF06722">
    <property type="entry name" value="EryCIII-like_C"/>
    <property type="match status" value="1"/>
</dbReference>
<dbReference type="Pfam" id="PF03033">
    <property type="entry name" value="Glyco_transf_28"/>
    <property type="match status" value="1"/>
</dbReference>
<evidence type="ECO:0000313" key="3">
    <source>
        <dbReference type="EMBL" id="MFD1889654.1"/>
    </source>
</evidence>
<dbReference type="InterPro" id="IPR004276">
    <property type="entry name" value="GlycoTrans_28_N"/>
</dbReference>
<dbReference type="PANTHER" id="PTHR48050:SF13">
    <property type="entry name" value="STEROL 3-BETA-GLUCOSYLTRANSFERASE UGT80A2"/>
    <property type="match status" value="1"/>
</dbReference>